<sequence length="70" mass="7585">MAAYTDNRNCTLCRVMRGLAFGGIGAAIGGYGALLFGVERSDAIYYALFGAVALTAFLQRKREKKDSEDE</sequence>
<dbReference type="EMBL" id="JAEPCR010000002">
    <property type="protein sequence ID" value="MCG7976733.1"/>
    <property type="molecule type" value="Genomic_DNA"/>
</dbReference>
<reference evidence="1" key="1">
    <citation type="journal article" date="2021" name="Proc. Natl. Acad. Sci. U.S.A.">
        <title>Global biogeography of chemosynthetic symbionts reveals both localized and globally distributed symbiont groups. .</title>
        <authorList>
            <person name="Osvatic J.T."/>
            <person name="Wilkins L.G.E."/>
            <person name="Leibrecht L."/>
            <person name="Leray M."/>
            <person name="Zauner S."/>
            <person name="Polzin J."/>
            <person name="Camacho Y."/>
            <person name="Gros O."/>
            <person name="van Gils J.A."/>
            <person name="Eisen J.A."/>
            <person name="Petersen J.M."/>
            <person name="Yuen B."/>
        </authorList>
    </citation>
    <scope>NUCLEOTIDE SEQUENCE</scope>
    <source>
        <strain evidence="1">MAGclacostrist055</strain>
    </source>
</reference>
<comment type="caution">
    <text evidence="1">The sequence shown here is derived from an EMBL/GenBank/DDBJ whole genome shotgun (WGS) entry which is preliminary data.</text>
</comment>
<organism evidence="1 2">
    <name type="scientific">Candidatus Thiodiazotropha taylori</name>
    <dbReference type="NCBI Taxonomy" id="2792791"/>
    <lineage>
        <taxon>Bacteria</taxon>
        <taxon>Pseudomonadati</taxon>
        <taxon>Pseudomonadota</taxon>
        <taxon>Gammaproteobacteria</taxon>
        <taxon>Chromatiales</taxon>
        <taxon>Sedimenticolaceae</taxon>
        <taxon>Candidatus Thiodiazotropha</taxon>
    </lineage>
</organism>
<name>A0A9E4JSS2_9GAMM</name>
<proteinExistence type="predicted"/>
<evidence type="ECO:0000313" key="1">
    <source>
        <dbReference type="EMBL" id="MCG7976733.1"/>
    </source>
</evidence>
<protein>
    <submittedName>
        <fullName evidence="1">Uncharacterized protein</fullName>
    </submittedName>
</protein>
<evidence type="ECO:0000313" key="2">
    <source>
        <dbReference type="Proteomes" id="UP000886674"/>
    </source>
</evidence>
<dbReference type="Proteomes" id="UP000886674">
    <property type="component" value="Unassembled WGS sequence"/>
</dbReference>
<dbReference type="AlphaFoldDB" id="A0A9E4JSS2"/>
<accession>A0A9E4JSS2</accession>
<gene>
    <name evidence="1" type="ORF">JAY77_01115</name>
</gene>